<feature type="transmembrane region" description="Helical" evidence="5">
    <location>
        <begin position="49"/>
        <end position="72"/>
    </location>
</feature>
<dbReference type="PANTHER" id="PTHR10361">
    <property type="entry name" value="SODIUM-BILE ACID COTRANSPORTER"/>
    <property type="match status" value="1"/>
</dbReference>
<dbReference type="InterPro" id="IPR038770">
    <property type="entry name" value="Na+/solute_symporter_sf"/>
</dbReference>
<feature type="transmembrane region" description="Helical" evidence="5">
    <location>
        <begin position="210"/>
        <end position="231"/>
    </location>
</feature>
<organism evidence="6 7">
    <name type="scientific">Reichenbachiella agarivorans</name>
    <dbReference type="NCBI Taxonomy" id="2979464"/>
    <lineage>
        <taxon>Bacteria</taxon>
        <taxon>Pseudomonadati</taxon>
        <taxon>Bacteroidota</taxon>
        <taxon>Cytophagia</taxon>
        <taxon>Cytophagales</taxon>
        <taxon>Reichenbachiellaceae</taxon>
        <taxon>Reichenbachiella</taxon>
    </lineage>
</organism>
<evidence type="ECO:0000313" key="7">
    <source>
        <dbReference type="Proteomes" id="UP001065174"/>
    </source>
</evidence>
<feature type="transmembrane region" description="Helical" evidence="5">
    <location>
        <begin position="17"/>
        <end position="37"/>
    </location>
</feature>
<evidence type="ECO:0000256" key="1">
    <source>
        <dbReference type="ARBA" id="ARBA00004141"/>
    </source>
</evidence>
<protein>
    <submittedName>
        <fullName evidence="6">Bile acid:sodium symporter family protein</fullName>
    </submittedName>
</protein>
<feature type="transmembrane region" description="Helical" evidence="5">
    <location>
        <begin position="148"/>
        <end position="166"/>
    </location>
</feature>
<keyword evidence="7" id="KW-1185">Reference proteome</keyword>
<keyword evidence="3 5" id="KW-1133">Transmembrane helix</keyword>
<dbReference type="EMBL" id="CP106679">
    <property type="protein sequence ID" value="UXP33600.1"/>
    <property type="molecule type" value="Genomic_DNA"/>
</dbReference>
<feature type="transmembrane region" description="Helical" evidence="5">
    <location>
        <begin position="78"/>
        <end position="98"/>
    </location>
</feature>
<dbReference type="Pfam" id="PF01758">
    <property type="entry name" value="SBF"/>
    <property type="match status" value="1"/>
</dbReference>
<evidence type="ECO:0000256" key="2">
    <source>
        <dbReference type="ARBA" id="ARBA00022692"/>
    </source>
</evidence>
<proteinExistence type="predicted"/>
<feature type="transmembrane region" description="Helical" evidence="5">
    <location>
        <begin position="187"/>
        <end position="204"/>
    </location>
</feature>
<dbReference type="RefSeq" id="WP_262311029.1">
    <property type="nucleotide sequence ID" value="NZ_CP106679.1"/>
</dbReference>
<name>A0ABY6CZE2_9BACT</name>
<reference evidence="6" key="1">
    <citation type="submission" date="2022-09" db="EMBL/GenBank/DDBJ databases">
        <title>Comparative genomics and taxonomic characterization of three novel marine species of genus Reichenbachiella exhibiting antioxidant and polysaccharide degradation activities.</title>
        <authorList>
            <person name="Muhammad N."/>
            <person name="Lee Y.-J."/>
            <person name="Ko J."/>
            <person name="Kim S.-G."/>
        </authorList>
    </citation>
    <scope>NUCLEOTIDE SEQUENCE</scope>
    <source>
        <strain evidence="6">BKB1-1</strain>
    </source>
</reference>
<feature type="transmembrane region" description="Helical" evidence="5">
    <location>
        <begin position="105"/>
        <end position="128"/>
    </location>
</feature>
<dbReference type="Proteomes" id="UP001065174">
    <property type="component" value="Chromosome"/>
</dbReference>
<dbReference type="InterPro" id="IPR002657">
    <property type="entry name" value="BilAc:Na_symport/Acr3"/>
</dbReference>
<evidence type="ECO:0000313" key="6">
    <source>
        <dbReference type="EMBL" id="UXP33600.1"/>
    </source>
</evidence>
<gene>
    <name evidence="6" type="ORF">N6H18_06485</name>
</gene>
<evidence type="ECO:0000256" key="5">
    <source>
        <dbReference type="SAM" id="Phobius"/>
    </source>
</evidence>
<keyword evidence="4 5" id="KW-0472">Membrane</keyword>
<evidence type="ECO:0000256" key="3">
    <source>
        <dbReference type="ARBA" id="ARBA00022989"/>
    </source>
</evidence>
<dbReference type="PANTHER" id="PTHR10361:SF28">
    <property type="entry name" value="P3 PROTEIN-RELATED"/>
    <property type="match status" value="1"/>
</dbReference>
<keyword evidence="2 5" id="KW-0812">Transmembrane</keyword>
<feature type="transmembrane region" description="Helical" evidence="5">
    <location>
        <begin position="252"/>
        <end position="269"/>
    </location>
</feature>
<comment type="subcellular location">
    <subcellularLocation>
        <location evidence="1">Membrane</location>
        <topology evidence="1">Multi-pass membrane protein</topology>
    </subcellularLocation>
</comment>
<dbReference type="InterPro" id="IPR004710">
    <property type="entry name" value="Bilac:Na_transpt"/>
</dbReference>
<dbReference type="Gene3D" id="1.20.1530.20">
    <property type="match status" value="1"/>
</dbReference>
<accession>A0ABY6CZE2</accession>
<evidence type="ECO:0000256" key="4">
    <source>
        <dbReference type="ARBA" id="ARBA00023136"/>
    </source>
</evidence>
<sequence>MKESLDHVVLHFSKDSLLLLNICLAFIMFGVALELKFDSFKLLFKTPRPIIVGLVAQLLFLPFLTYLLVIVLEPAPSMALGMMLVAACPGGNVSNFYSSLSKANVALSVSLTALTSSLSFIVTPLSFAFWAQRYEPTAQLLSKVKIDIWDVIMTVVIILVIPLFAGMSFRKKYPLTTHKIYKPIKKLSIIIFGAFVVFALKANFEYFVEYIFNILFIVLIHNLIALGIGLVTSKMARLSDKNQRSVTIETGIQNSGLALVIIFEYFGGLGGMALIAAWWGVWHLISGALISWYWSKRPPNEVVSSLY</sequence>